<comment type="caution">
    <text evidence="1">The sequence shown here is derived from an EMBL/GenBank/DDBJ whole genome shotgun (WGS) entry which is preliminary data.</text>
</comment>
<reference evidence="1" key="1">
    <citation type="journal article" date="2020" name="New Phytol.">
        <title>Comparative genomics reveals dynamic genome evolution in host specialist ectomycorrhizal fungi.</title>
        <authorList>
            <person name="Lofgren L.A."/>
            <person name="Nguyen N.H."/>
            <person name="Vilgalys R."/>
            <person name="Ruytinx J."/>
            <person name="Liao H.L."/>
            <person name="Branco S."/>
            <person name="Kuo A."/>
            <person name="LaButti K."/>
            <person name="Lipzen A."/>
            <person name="Andreopoulos W."/>
            <person name="Pangilinan J."/>
            <person name="Riley R."/>
            <person name="Hundley H."/>
            <person name="Na H."/>
            <person name="Barry K."/>
            <person name="Grigoriev I.V."/>
            <person name="Stajich J.E."/>
            <person name="Kennedy P.G."/>
        </authorList>
    </citation>
    <scope>NUCLEOTIDE SEQUENCE</scope>
    <source>
        <strain evidence="1">FC423</strain>
    </source>
</reference>
<protein>
    <submittedName>
        <fullName evidence="1">Uncharacterized protein</fullName>
    </submittedName>
</protein>
<proteinExistence type="predicted"/>
<dbReference type="Proteomes" id="UP000823399">
    <property type="component" value="Unassembled WGS sequence"/>
</dbReference>
<dbReference type="GeneID" id="64703520"/>
<organism evidence="1 2">
    <name type="scientific">Suillus discolor</name>
    <dbReference type="NCBI Taxonomy" id="1912936"/>
    <lineage>
        <taxon>Eukaryota</taxon>
        <taxon>Fungi</taxon>
        <taxon>Dikarya</taxon>
        <taxon>Basidiomycota</taxon>
        <taxon>Agaricomycotina</taxon>
        <taxon>Agaricomycetes</taxon>
        <taxon>Agaricomycetidae</taxon>
        <taxon>Boletales</taxon>
        <taxon>Suillineae</taxon>
        <taxon>Suillaceae</taxon>
        <taxon>Suillus</taxon>
    </lineage>
</organism>
<evidence type="ECO:0000313" key="1">
    <source>
        <dbReference type="EMBL" id="KAG2112039.1"/>
    </source>
</evidence>
<accession>A0A9P7FBP9</accession>
<name>A0A9P7FBP9_9AGAM</name>
<dbReference type="RefSeq" id="XP_041295096.1">
    <property type="nucleotide sequence ID" value="XM_041441261.1"/>
</dbReference>
<evidence type="ECO:0000313" key="2">
    <source>
        <dbReference type="Proteomes" id="UP000823399"/>
    </source>
</evidence>
<keyword evidence="2" id="KW-1185">Reference proteome</keyword>
<dbReference type="AlphaFoldDB" id="A0A9P7FBP9"/>
<dbReference type="EMBL" id="JABBWM010000016">
    <property type="protein sequence ID" value="KAG2112039.1"/>
    <property type="molecule type" value="Genomic_DNA"/>
</dbReference>
<sequence>MSAEDHVAVKTMLIDVNIDTESILYTAPSSEEGADFSHKGREYEAFEGLAQQMTDLSGFCYVDLHTRNDHISIQNVN</sequence>
<gene>
    <name evidence="1" type="ORF">F5147DRAFT_771602</name>
</gene>
<dbReference type="OrthoDB" id="2656072at2759"/>